<evidence type="ECO:0000259" key="6">
    <source>
        <dbReference type="SMART" id="SM01019"/>
    </source>
</evidence>
<accession>A0A2K3CNN1</accession>
<evidence type="ECO:0000256" key="1">
    <source>
        <dbReference type="ARBA" id="ARBA00023015"/>
    </source>
</evidence>
<feature type="domain" description="TF-B3" evidence="6">
    <location>
        <begin position="15"/>
        <end position="110"/>
    </location>
</feature>
<keyword evidence="3" id="KW-0804">Transcription</keyword>
<keyword evidence="4" id="KW-0539">Nucleus</keyword>
<evidence type="ECO:0000256" key="3">
    <source>
        <dbReference type="ARBA" id="ARBA00023163"/>
    </source>
</evidence>
<feature type="region of interest" description="Disordered" evidence="5">
    <location>
        <begin position="130"/>
        <end position="152"/>
    </location>
</feature>
<name>A0A2K3CNN1_CHLRE</name>
<dbReference type="InterPro" id="IPR003340">
    <property type="entry name" value="B3_DNA-bd"/>
</dbReference>
<gene>
    <name evidence="7" type="ORF">CHLRE_17g696650v5</name>
</gene>
<dbReference type="Gene3D" id="2.40.330.10">
    <property type="entry name" value="DNA-binding pseudobarrel domain"/>
    <property type="match status" value="1"/>
</dbReference>
<evidence type="ECO:0000256" key="5">
    <source>
        <dbReference type="SAM" id="MobiDB-lite"/>
    </source>
</evidence>
<keyword evidence="1" id="KW-0805">Transcription regulation</keyword>
<feature type="compositionally biased region" description="Low complexity" evidence="5">
    <location>
        <begin position="240"/>
        <end position="250"/>
    </location>
</feature>
<evidence type="ECO:0000256" key="2">
    <source>
        <dbReference type="ARBA" id="ARBA00023125"/>
    </source>
</evidence>
<protein>
    <recommendedName>
        <fullName evidence="6">TF-B3 domain-containing protein</fullName>
    </recommendedName>
</protein>
<dbReference type="Gramene" id="PNW69883">
    <property type="protein sequence ID" value="PNW69883"/>
    <property type="gene ID" value="CHLRE_17g696650v5"/>
</dbReference>
<dbReference type="InParanoid" id="A0A2K3CNN1"/>
<feature type="region of interest" description="Disordered" evidence="5">
    <location>
        <begin position="597"/>
        <end position="725"/>
    </location>
</feature>
<evidence type="ECO:0000256" key="4">
    <source>
        <dbReference type="ARBA" id="ARBA00023242"/>
    </source>
</evidence>
<feature type="compositionally biased region" description="Polar residues" evidence="5">
    <location>
        <begin position="605"/>
        <end position="620"/>
    </location>
</feature>
<keyword evidence="2" id="KW-0238">DNA-binding</keyword>
<dbReference type="KEGG" id="cre:CHLRE_17g696650v5"/>
<feature type="region of interest" description="Disordered" evidence="5">
    <location>
        <begin position="280"/>
        <end position="307"/>
    </location>
</feature>
<keyword evidence="8" id="KW-1185">Reference proteome</keyword>
<proteinExistence type="predicted"/>
<dbReference type="EMBL" id="CM008978">
    <property type="protein sequence ID" value="PNW69883.1"/>
    <property type="molecule type" value="Genomic_DNA"/>
</dbReference>
<evidence type="ECO:0000313" key="7">
    <source>
        <dbReference type="EMBL" id="PNW69883.1"/>
    </source>
</evidence>
<dbReference type="InterPro" id="IPR015300">
    <property type="entry name" value="DNA-bd_pseudobarrel_sf"/>
</dbReference>
<organism evidence="7 8">
    <name type="scientific">Chlamydomonas reinhardtii</name>
    <name type="common">Chlamydomonas smithii</name>
    <dbReference type="NCBI Taxonomy" id="3055"/>
    <lineage>
        <taxon>Eukaryota</taxon>
        <taxon>Viridiplantae</taxon>
        <taxon>Chlorophyta</taxon>
        <taxon>core chlorophytes</taxon>
        <taxon>Chlorophyceae</taxon>
        <taxon>CS clade</taxon>
        <taxon>Chlamydomonadales</taxon>
        <taxon>Chlamydomonadaceae</taxon>
        <taxon>Chlamydomonas</taxon>
    </lineage>
</organism>
<dbReference type="SMART" id="SM01019">
    <property type="entry name" value="B3"/>
    <property type="match status" value="1"/>
</dbReference>
<evidence type="ECO:0000313" key="8">
    <source>
        <dbReference type="Proteomes" id="UP000006906"/>
    </source>
</evidence>
<reference evidence="7 8" key="1">
    <citation type="journal article" date="2007" name="Science">
        <title>The Chlamydomonas genome reveals the evolution of key animal and plant functions.</title>
        <authorList>
            <person name="Merchant S.S."/>
            <person name="Prochnik S.E."/>
            <person name="Vallon O."/>
            <person name="Harris E.H."/>
            <person name="Karpowicz S.J."/>
            <person name="Witman G.B."/>
            <person name="Terry A."/>
            <person name="Salamov A."/>
            <person name="Fritz-Laylin L.K."/>
            <person name="Marechal-Drouard L."/>
            <person name="Marshall W.F."/>
            <person name="Qu L.H."/>
            <person name="Nelson D.R."/>
            <person name="Sanderfoot A.A."/>
            <person name="Spalding M.H."/>
            <person name="Kapitonov V.V."/>
            <person name="Ren Q."/>
            <person name="Ferris P."/>
            <person name="Lindquist E."/>
            <person name="Shapiro H."/>
            <person name="Lucas S.M."/>
            <person name="Grimwood J."/>
            <person name="Schmutz J."/>
            <person name="Cardol P."/>
            <person name="Cerutti H."/>
            <person name="Chanfreau G."/>
            <person name="Chen C.L."/>
            <person name="Cognat V."/>
            <person name="Croft M.T."/>
            <person name="Dent R."/>
            <person name="Dutcher S."/>
            <person name="Fernandez E."/>
            <person name="Fukuzawa H."/>
            <person name="Gonzalez-Ballester D."/>
            <person name="Gonzalez-Halphen D."/>
            <person name="Hallmann A."/>
            <person name="Hanikenne M."/>
            <person name="Hippler M."/>
            <person name="Inwood W."/>
            <person name="Jabbari K."/>
            <person name="Kalanon M."/>
            <person name="Kuras R."/>
            <person name="Lefebvre P.A."/>
            <person name="Lemaire S.D."/>
            <person name="Lobanov A.V."/>
            <person name="Lohr M."/>
            <person name="Manuell A."/>
            <person name="Meier I."/>
            <person name="Mets L."/>
            <person name="Mittag M."/>
            <person name="Mittelmeier T."/>
            <person name="Moroney J.V."/>
            <person name="Moseley J."/>
            <person name="Napoli C."/>
            <person name="Nedelcu A.M."/>
            <person name="Niyogi K."/>
            <person name="Novoselov S.V."/>
            <person name="Paulsen I.T."/>
            <person name="Pazour G."/>
            <person name="Purton S."/>
            <person name="Ral J.P."/>
            <person name="Riano-Pachon D.M."/>
            <person name="Riekhof W."/>
            <person name="Rymarquis L."/>
            <person name="Schroda M."/>
            <person name="Stern D."/>
            <person name="Umen J."/>
            <person name="Willows R."/>
            <person name="Wilson N."/>
            <person name="Zimmer S.L."/>
            <person name="Allmer J."/>
            <person name="Balk J."/>
            <person name="Bisova K."/>
            <person name="Chen C.J."/>
            <person name="Elias M."/>
            <person name="Gendler K."/>
            <person name="Hauser C."/>
            <person name="Lamb M.R."/>
            <person name="Ledford H."/>
            <person name="Long J.C."/>
            <person name="Minagawa J."/>
            <person name="Page M.D."/>
            <person name="Pan J."/>
            <person name="Pootakham W."/>
            <person name="Roje S."/>
            <person name="Rose A."/>
            <person name="Stahlberg E."/>
            <person name="Terauchi A.M."/>
            <person name="Yang P."/>
            <person name="Ball S."/>
            <person name="Bowler C."/>
            <person name="Dieckmann C.L."/>
            <person name="Gladyshev V.N."/>
            <person name="Green P."/>
            <person name="Jorgensen R."/>
            <person name="Mayfield S."/>
            <person name="Mueller-Roeber B."/>
            <person name="Rajamani S."/>
            <person name="Sayre R.T."/>
            <person name="Brokstein P."/>
            <person name="Dubchak I."/>
            <person name="Goodstein D."/>
            <person name="Hornick L."/>
            <person name="Huang Y.W."/>
            <person name="Jhaveri J."/>
            <person name="Luo Y."/>
            <person name="Martinez D."/>
            <person name="Ngau W.C."/>
            <person name="Otillar B."/>
            <person name="Poliakov A."/>
            <person name="Porter A."/>
            <person name="Szajkowski L."/>
            <person name="Werner G."/>
            <person name="Zhou K."/>
            <person name="Grigoriev I.V."/>
            <person name="Rokhsar D.S."/>
            <person name="Grossman A.R."/>
        </authorList>
    </citation>
    <scope>NUCLEOTIDE SEQUENCE [LARGE SCALE GENOMIC DNA]</scope>
    <source>
        <strain evidence="8">CC-503</strain>
    </source>
</reference>
<feature type="compositionally biased region" description="Pro residues" evidence="5">
    <location>
        <begin position="297"/>
        <end position="306"/>
    </location>
</feature>
<feature type="compositionally biased region" description="Basic and acidic residues" evidence="5">
    <location>
        <begin position="438"/>
        <end position="461"/>
    </location>
</feature>
<dbReference type="SUPFAM" id="SSF101936">
    <property type="entry name" value="DNA-binding pseudobarrel domain"/>
    <property type="match status" value="1"/>
</dbReference>
<feature type="region of interest" description="Disordered" evidence="5">
    <location>
        <begin position="399"/>
        <end position="461"/>
    </location>
</feature>
<dbReference type="Proteomes" id="UP000006906">
    <property type="component" value="Chromosome 17"/>
</dbReference>
<feature type="compositionally biased region" description="Low complexity" evidence="5">
    <location>
        <begin position="399"/>
        <end position="431"/>
    </location>
</feature>
<sequence length="725" mass="76825">MIYNAAITNAKRFLCVKKLTASDGFTCKTVKIPRAEARFFIGELRNRQATPLVLLDEAGNIWELLCQCVGGQYALARIGAFCEAHGVRPGAYFIFYADHDHVVRLAVRQELPDDVQAAIAAARAAMAVRNSPQRSPAAQPERGLQLPEQQPNVEIPAAVPVLEDAAGLEEMPADEAVLVAAAGSDPDPGPTVVVVPVVPDTPRAMPLQDRSNTPDRQAYGCDSSIKPKVSAHSGKPDTPSHSSSSSGVVVVPTGQQAVHDKENEPLAAVATSSGCVVAQQQQPEQPPPPACNAAQPARPPTVPASPPAATRMRMRFEARLRAQAGKLHPLSVRTGPESPPPMPLGWGIGFGLGWPSLLAGPFPLGLPLMHQSYSHMAMQQHWRSGARLSPVLGADLPGSPAGAAAAASAAAAESPHYQQQMAPSHPQQQQHIMSELDCGEHMDWDPSEQARRYQQEQQQREELAAAVHLGMPPIRTQHGQQQQAQLRSALPLPQWMHGGSPVAAAQSLALAHQLLLHQHQQQVLRGLGAAPVLQQQGPMPPALAGLSCYQQLLASASACAASTAATKSIDNPGGEELTRHLASASATTACPELAAPRSHRASPYAQRQQPGAVVGSTTRQLVAAQALQRRERGRFPGASAVPDETSPRGASAHAFAMDTDDSENCAPQQQRHSKGLLMPGEPRVATEPPQGLPSAKRQRPFATANVPTTGPRGNAPYLRAADAMH</sequence>
<dbReference type="RefSeq" id="XP_042914291.1">
    <property type="nucleotide sequence ID" value="XM_043071832.1"/>
</dbReference>
<dbReference type="AlphaFoldDB" id="A0A2K3CNN1"/>
<dbReference type="GeneID" id="66056862"/>
<feature type="region of interest" description="Disordered" evidence="5">
    <location>
        <begin position="201"/>
        <end position="250"/>
    </location>
</feature>
<dbReference type="CDD" id="cd10017">
    <property type="entry name" value="B3_DNA"/>
    <property type="match status" value="1"/>
</dbReference>
<dbReference type="GO" id="GO:0003677">
    <property type="term" value="F:DNA binding"/>
    <property type="evidence" value="ECO:0007669"/>
    <property type="project" value="UniProtKB-KW"/>
</dbReference>
<dbReference type="OrthoDB" id="543009at2759"/>